<comment type="subcellular location">
    <subcellularLocation>
        <location evidence="2">Endomembrane system</location>
    </subcellularLocation>
</comment>
<keyword evidence="9" id="KW-0862">Zinc</keyword>
<feature type="domain" description="RING-type" evidence="12">
    <location>
        <begin position="22"/>
        <end position="61"/>
    </location>
</feature>
<accession>D8M5D1</accession>
<evidence type="ECO:0000256" key="4">
    <source>
        <dbReference type="ARBA" id="ARBA00012483"/>
    </source>
</evidence>
<dbReference type="InterPro" id="IPR001841">
    <property type="entry name" value="Znf_RING"/>
</dbReference>
<evidence type="ECO:0000256" key="2">
    <source>
        <dbReference type="ARBA" id="ARBA00004308"/>
    </source>
</evidence>
<name>D8M5D1_BLAHO</name>
<dbReference type="EC" id="2.3.2.27" evidence="4"/>
<evidence type="ECO:0000256" key="10">
    <source>
        <dbReference type="ARBA" id="ARBA00023136"/>
    </source>
</evidence>
<evidence type="ECO:0000256" key="11">
    <source>
        <dbReference type="PROSITE-ProRule" id="PRU00175"/>
    </source>
</evidence>
<evidence type="ECO:0000259" key="12">
    <source>
        <dbReference type="PROSITE" id="PS50089"/>
    </source>
</evidence>
<keyword evidence="8" id="KW-0833">Ubl conjugation pathway</keyword>
<evidence type="ECO:0000256" key="7">
    <source>
        <dbReference type="ARBA" id="ARBA00022771"/>
    </source>
</evidence>
<evidence type="ECO:0000256" key="5">
    <source>
        <dbReference type="ARBA" id="ARBA00022679"/>
    </source>
</evidence>
<dbReference type="SUPFAM" id="SSF57850">
    <property type="entry name" value="RING/U-box"/>
    <property type="match status" value="1"/>
</dbReference>
<evidence type="ECO:0000313" key="13">
    <source>
        <dbReference type="EMBL" id="CBK23270.2"/>
    </source>
</evidence>
<keyword evidence="6" id="KW-0479">Metal-binding</keyword>
<proteinExistence type="predicted"/>
<gene>
    <name evidence="13" type="ORF">GSBLH_T00003169001</name>
</gene>
<keyword evidence="5" id="KW-0808">Transferase</keyword>
<dbReference type="GO" id="GO:0008270">
    <property type="term" value="F:zinc ion binding"/>
    <property type="evidence" value="ECO:0007669"/>
    <property type="project" value="UniProtKB-KW"/>
</dbReference>
<evidence type="ECO:0000256" key="8">
    <source>
        <dbReference type="ARBA" id="ARBA00022786"/>
    </source>
</evidence>
<dbReference type="InParanoid" id="D8M5D1"/>
<comment type="pathway">
    <text evidence="3">Protein modification; protein ubiquitination.</text>
</comment>
<reference evidence="13" key="1">
    <citation type="submission" date="2010-02" db="EMBL/GenBank/DDBJ databases">
        <title>Sequencing and annotation of the Blastocystis hominis genome.</title>
        <authorList>
            <person name="Wincker P."/>
        </authorList>
    </citation>
    <scope>NUCLEOTIDE SEQUENCE</scope>
    <source>
        <strain evidence="13">Singapore isolate B</strain>
    </source>
</reference>
<dbReference type="UniPathway" id="UPA00143"/>
<dbReference type="PROSITE" id="PS50089">
    <property type="entry name" value="ZF_RING_2"/>
    <property type="match status" value="1"/>
</dbReference>
<evidence type="ECO:0000313" key="14">
    <source>
        <dbReference type="Proteomes" id="UP000008312"/>
    </source>
</evidence>
<evidence type="ECO:0000256" key="9">
    <source>
        <dbReference type="ARBA" id="ARBA00022833"/>
    </source>
</evidence>
<organism evidence="13">
    <name type="scientific">Blastocystis hominis</name>
    <dbReference type="NCBI Taxonomy" id="12968"/>
    <lineage>
        <taxon>Eukaryota</taxon>
        <taxon>Sar</taxon>
        <taxon>Stramenopiles</taxon>
        <taxon>Bigyra</taxon>
        <taxon>Opalozoa</taxon>
        <taxon>Opalinata</taxon>
        <taxon>Blastocystidae</taxon>
        <taxon>Blastocystis</taxon>
    </lineage>
</organism>
<dbReference type="GO" id="GO:0061630">
    <property type="term" value="F:ubiquitin protein ligase activity"/>
    <property type="evidence" value="ECO:0007669"/>
    <property type="project" value="UniProtKB-EC"/>
</dbReference>
<dbReference type="GO" id="GO:0006511">
    <property type="term" value="P:ubiquitin-dependent protein catabolic process"/>
    <property type="evidence" value="ECO:0007669"/>
    <property type="project" value="InterPro"/>
</dbReference>
<dbReference type="GO" id="GO:0005783">
    <property type="term" value="C:endoplasmic reticulum"/>
    <property type="evidence" value="ECO:0007669"/>
    <property type="project" value="InterPro"/>
</dbReference>
<dbReference type="OrthoDB" id="29886at2759"/>
<dbReference type="Proteomes" id="UP000008312">
    <property type="component" value="Unassembled WGS sequence"/>
</dbReference>
<keyword evidence="14" id="KW-1185">Reference proteome</keyword>
<evidence type="ECO:0000256" key="1">
    <source>
        <dbReference type="ARBA" id="ARBA00000900"/>
    </source>
</evidence>
<dbReference type="InterPro" id="IPR013083">
    <property type="entry name" value="Znf_RING/FYVE/PHD"/>
</dbReference>
<keyword evidence="10" id="KW-0472">Membrane</keyword>
<dbReference type="GeneID" id="24920282"/>
<evidence type="ECO:0000256" key="3">
    <source>
        <dbReference type="ARBA" id="ARBA00004906"/>
    </source>
</evidence>
<dbReference type="GO" id="GO:0016567">
    <property type="term" value="P:protein ubiquitination"/>
    <property type="evidence" value="ECO:0007669"/>
    <property type="project" value="UniProtKB-UniPathway"/>
</dbReference>
<evidence type="ECO:0000256" key="6">
    <source>
        <dbReference type="ARBA" id="ARBA00022723"/>
    </source>
</evidence>
<protein>
    <recommendedName>
        <fullName evidence="4">RING-type E3 ubiquitin transferase</fullName>
        <ecNumber evidence="4">2.3.2.27</ecNumber>
    </recommendedName>
</protein>
<dbReference type="AlphaFoldDB" id="D8M5D1"/>
<dbReference type="PROSITE" id="PS00518">
    <property type="entry name" value="ZF_RING_1"/>
    <property type="match status" value="1"/>
</dbReference>
<dbReference type="InterPro" id="IPR017907">
    <property type="entry name" value="Znf_RING_CS"/>
</dbReference>
<comment type="catalytic activity">
    <reaction evidence="1">
        <text>S-ubiquitinyl-[E2 ubiquitin-conjugating enzyme]-L-cysteine + [acceptor protein]-L-lysine = [E2 ubiquitin-conjugating enzyme]-L-cysteine + N(6)-ubiquitinyl-[acceptor protein]-L-lysine.</text>
        <dbReference type="EC" id="2.3.2.27"/>
    </reaction>
</comment>
<sequence>METQQTNDTNEPDKEQSKPFSCCICLDTPSDPVVTPCGHLFCWSCLVNWLDLAHDDCPVCKGHVTRDNVTPIYGANDTNKELHGEKNIPKRPSAHYEESDHTVPIHPIVVLIISEQIERTTIFSTWRKACSSLA</sequence>
<dbReference type="PANTHER" id="PTHR12313">
    <property type="entry name" value="E3 UBIQUITIN-PROTEIN LIGASE RNF5-RELATED"/>
    <property type="match status" value="1"/>
</dbReference>
<dbReference type="Pfam" id="PF13920">
    <property type="entry name" value="zf-C3HC4_3"/>
    <property type="match status" value="1"/>
</dbReference>
<dbReference type="InterPro" id="IPR045103">
    <property type="entry name" value="RNF5/RNF185-like"/>
</dbReference>
<dbReference type="Gene3D" id="3.30.40.10">
    <property type="entry name" value="Zinc/RING finger domain, C3HC4 (zinc finger)"/>
    <property type="match status" value="1"/>
</dbReference>
<dbReference type="RefSeq" id="XP_012897318.1">
    <property type="nucleotide sequence ID" value="XM_013041864.1"/>
</dbReference>
<dbReference type="SMART" id="SM00184">
    <property type="entry name" value="RING"/>
    <property type="match status" value="1"/>
</dbReference>
<keyword evidence="7 11" id="KW-0863">Zinc-finger</keyword>
<dbReference type="EMBL" id="FN668658">
    <property type="protein sequence ID" value="CBK23270.2"/>
    <property type="molecule type" value="Genomic_DNA"/>
</dbReference>